<sequence length="286" mass="32709">MKNDPRQALMDVFINMAGNADDKDDKWIKMPSTHSVAGRDPLKETEEGRRETARKMLAQAPSNKQLMNRARASKTKWWPSFGDEKSRIRFHLTWSVVVALFFFVWLSTEFELFEWEDKRVSAEIISTPSSEIQSEAEQLSTLTSVEVNQESSYSPLEAIQYISDDTALPELLSAQKSESLTTVKKNKAKPSKESRKEAKKPKSEELEDASKRRKRGERPEKDGKDEREKPEKDGKDERGKKSPKERKSKVNLLEKLITKSDASKKKGASSKESSKESKRKEGRANR</sequence>
<evidence type="ECO:0000256" key="1">
    <source>
        <dbReference type="SAM" id="MobiDB-lite"/>
    </source>
</evidence>
<feature type="compositionally biased region" description="Basic and acidic residues" evidence="1">
    <location>
        <begin position="272"/>
        <end position="286"/>
    </location>
</feature>
<feature type="compositionally biased region" description="Basic and acidic residues" evidence="1">
    <location>
        <begin position="217"/>
        <end position="242"/>
    </location>
</feature>
<dbReference type="EMBL" id="LGRX02031772">
    <property type="protein sequence ID" value="KAK3244520.1"/>
    <property type="molecule type" value="Genomic_DNA"/>
</dbReference>
<keyword evidence="4" id="KW-1185">Reference proteome</keyword>
<dbReference type="AlphaFoldDB" id="A0AAE0BZ51"/>
<feature type="compositionally biased region" description="Basic and acidic residues" evidence="1">
    <location>
        <begin position="190"/>
        <end position="210"/>
    </location>
</feature>
<evidence type="ECO:0000313" key="4">
    <source>
        <dbReference type="Proteomes" id="UP001190700"/>
    </source>
</evidence>
<reference evidence="3 4" key="1">
    <citation type="journal article" date="2015" name="Genome Biol. Evol.">
        <title>Comparative Genomics of a Bacterivorous Green Alga Reveals Evolutionary Causalities and Consequences of Phago-Mixotrophic Mode of Nutrition.</title>
        <authorList>
            <person name="Burns J.A."/>
            <person name="Paasch A."/>
            <person name="Narechania A."/>
            <person name="Kim E."/>
        </authorList>
    </citation>
    <scope>NUCLEOTIDE SEQUENCE [LARGE SCALE GENOMIC DNA]</scope>
    <source>
        <strain evidence="3 4">PLY_AMNH</strain>
    </source>
</reference>
<protein>
    <submittedName>
        <fullName evidence="3">Uncharacterized protein</fullName>
    </submittedName>
</protein>
<comment type="caution">
    <text evidence="3">The sequence shown here is derived from an EMBL/GenBank/DDBJ whole genome shotgun (WGS) entry which is preliminary data.</text>
</comment>
<evidence type="ECO:0000256" key="2">
    <source>
        <dbReference type="SAM" id="Phobius"/>
    </source>
</evidence>
<accession>A0AAE0BZ51</accession>
<name>A0AAE0BZ51_9CHLO</name>
<organism evidence="3 4">
    <name type="scientific">Cymbomonas tetramitiformis</name>
    <dbReference type="NCBI Taxonomy" id="36881"/>
    <lineage>
        <taxon>Eukaryota</taxon>
        <taxon>Viridiplantae</taxon>
        <taxon>Chlorophyta</taxon>
        <taxon>Pyramimonadophyceae</taxon>
        <taxon>Pyramimonadales</taxon>
        <taxon>Pyramimonadaceae</taxon>
        <taxon>Cymbomonas</taxon>
    </lineage>
</organism>
<keyword evidence="2" id="KW-1133">Transmembrane helix</keyword>
<feature type="region of interest" description="Disordered" evidence="1">
    <location>
        <begin position="179"/>
        <end position="286"/>
    </location>
</feature>
<keyword evidence="2" id="KW-0812">Transmembrane</keyword>
<evidence type="ECO:0000313" key="3">
    <source>
        <dbReference type="EMBL" id="KAK3244520.1"/>
    </source>
</evidence>
<gene>
    <name evidence="3" type="ORF">CYMTET_45869</name>
</gene>
<feature type="transmembrane region" description="Helical" evidence="2">
    <location>
        <begin position="88"/>
        <end position="106"/>
    </location>
</feature>
<dbReference type="Proteomes" id="UP001190700">
    <property type="component" value="Unassembled WGS sequence"/>
</dbReference>
<proteinExistence type="predicted"/>
<keyword evidence="2" id="KW-0472">Membrane</keyword>